<name>A0A078AB17_STYLE</name>
<dbReference type="AlphaFoldDB" id="A0A078AB17"/>
<keyword evidence="3" id="KW-1185">Reference proteome</keyword>
<gene>
    <name evidence="2" type="primary">Contig18837.g19982</name>
    <name evidence="2" type="ORF">STYLEM_6947</name>
</gene>
<feature type="compositionally biased region" description="Polar residues" evidence="1">
    <location>
        <begin position="24"/>
        <end position="89"/>
    </location>
</feature>
<accession>A0A078AB17</accession>
<feature type="compositionally biased region" description="Acidic residues" evidence="1">
    <location>
        <begin position="402"/>
        <end position="412"/>
    </location>
</feature>
<feature type="compositionally biased region" description="Polar residues" evidence="1">
    <location>
        <begin position="293"/>
        <end position="305"/>
    </location>
</feature>
<dbReference type="EMBL" id="CCKQ01006655">
    <property type="protein sequence ID" value="CDW77978.1"/>
    <property type="molecule type" value="Genomic_DNA"/>
</dbReference>
<protein>
    <submittedName>
        <fullName evidence="2">Uncharacterized protein</fullName>
    </submittedName>
</protein>
<feature type="region of interest" description="Disordered" evidence="1">
    <location>
        <begin position="1"/>
        <end position="89"/>
    </location>
</feature>
<reference evidence="2 3" key="1">
    <citation type="submission" date="2014-06" db="EMBL/GenBank/DDBJ databases">
        <authorList>
            <person name="Swart Estienne"/>
        </authorList>
    </citation>
    <scope>NUCLEOTIDE SEQUENCE [LARGE SCALE GENOMIC DNA]</scope>
    <source>
        <strain evidence="2 3">130c</strain>
    </source>
</reference>
<evidence type="ECO:0000313" key="2">
    <source>
        <dbReference type="EMBL" id="CDW77978.1"/>
    </source>
</evidence>
<evidence type="ECO:0000256" key="1">
    <source>
        <dbReference type="SAM" id="MobiDB-lite"/>
    </source>
</evidence>
<feature type="compositionally biased region" description="Low complexity" evidence="1">
    <location>
        <begin position="135"/>
        <end position="152"/>
    </location>
</feature>
<organism evidence="2 3">
    <name type="scientific">Stylonychia lemnae</name>
    <name type="common">Ciliate</name>
    <dbReference type="NCBI Taxonomy" id="5949"/>
    <lineage>
        <taxon>Eukaryota</taxon>
        <taxon>Sar</taxon>
        <taxon>Alveolata</taxon>
        <taxon>Ciliophora</taxon>
        <taxon>Intramacronucleata</taxon>
        <taxon>Spirotrichea</taxon>
        <taxon>Stichotrichia</taxon>
        <taxon>Sporadotrichida</taxon>
        <taxon>Oxytrichidae</taxon>
        <taxon>Stylonychinae</taxon>
        <taxon>Stylonychia</taxon>
    </lineage>
</organism>
<feature type="region of interest" description="Disordered" evidence="1">
    <location>
        <begin position="779"/>
        <end position="812"/>
    </location>
</feature>
<evidence type="ECO:0000313" key="3">
    <source>
        <dbReference type="Proteomes" id="UP000039865"/>
    </source>
</evidence>
<feature type="compositionally biased region" description="Basic and acidic residues" evidence="1">
    <location>
        <begin position="789"/>
        <end position="805"/>
    </location>
</feature>
<feature type="region of interest" description="Disordered" evidence="1">
    <location>
        <begin position="135"/>
        <end position="155"/>
    </location>
</feature>
<dbReference type="OrthoDB" id="10683831at2759"/>
<feature type="region of interest" description="Disordered" evidence="1">
    <location>
        <begin position="291"/>
        <end position="338"/>
    </location>
</feature>
<feature type="region of interest" description="Disordered" evidence="1">
    <location>
        <begin position="375"/>
        <end position="419"/>
    </location>
</feature>
<dbReference type="Proteomes" id="UP000039865">
    <property type="component" value="Unassembled WGS sequence"/>
</dbReference>
<feature type="compositionally biased region" description="Low complexity" evidence="1">
    <location>
        <begin position="380"/>
        <end position="390"/>
    </location>
</feature>
<proteinExistence type="predicted"/>
<dbReference type="InParanoid" id="A0A078AB17"/>
<sequence>MRRGRQSFINRFMGEDDHDIAADSVNNNDANQSPQQEYSQMLSQSQIRANHSFISHNPYNHNLSQSNNSGDQRSSSDNTNGQTSDNLTNIFVRDNTYTQGMLRQGSFGNTGQNNVNSAADNSPLLQLQQQNNNFLNSIGQNNNNINNPSNLPSPMLTNQLNQRSYGRVSTSEFSSEASRMSDGYKEYWSEDSSGGVVDLERNQYDNRNSNIRQQRRLQQASDRNFVESLVDDILARNHQFNQLQAAYNIANHSINQSRSSTDEIFGNFHPNNLRDTFDLIERQREAAVALDQANENNSVSSQGTARNLRAYQPLNPGRLYEYQSSHTDRDHDDGDDEDEYYYEEDRHHDEMSDGVTFNRFEQEPDYIGQINEEDMENESDGNSNNNGGNNQSPLQLFRSREDEDEDIEDDYEEYKSEETELERYLRDVNGQARARTAPLKPQMHVEQLKMTPGFSKLEQAAVCAVQLVQRSDLKFDLDSYEGQNSCKKFLNHIEQLCESVEVKCSNRSYRKKFSNAYKVLYKEGKLCYLTEILDSAQEVDIINEVRESLEEFDVNWVTYEQLYVIELMLIESDARRFITEAIEIEKEITSAEVRERAKGKIMVDCPDYQKNRGKLVEIINKINAVANPEGKGRDDLQSEILFQAEGICRRVSSSQSKAVRKLAEAIRKSFMGIRQLLRKYEENIEGVDPQLKNNADLVAALVEFEQSWEKGKTYFVDNQKCSQLIHFTSMIEGTAEKYKSFQEQIEDRDTVIFVTIPALLILKNLDEDDKGICKMFFPPMFSDDSPSPSKDKDKEPPEEAKEAQRHSVGGTTTHQKYQILKNDYVKLRVKSKNTYDFYNIVEKAVLEMEGEESNRINEDQLKENGMCRDDLQKIVQQIRILSMQLQRHKPADWNEFLDVALDN</sequence>